<reference evidence="3 4" key="1">
    <citation type="submission" date="2017-09" db="EMBL/GenBank/DDBJ databases">
        <title>Bloom of a denitrifying methanotroph, Candidatus Methylomirabilis limnetica, in a deep stratified lake.</title>
        <authorList>
            <person name="Graf J.S."/>
            <person name="Marchant H.K."/>
            <person name="Tienken D."/>
            <person name="Hach P.F."/>
            <person name="Brand A."/>
            <person name="Schubert C.J."/>
            <person name="Kuypers M.M."/>
            <person name="Milucka J."/>
        </authorList>
    </citation>
    <scope>NUCLEOTIDE SEQUENCE [LARGE SCALE GENOMIC DNA]</scope>
    <source>
        <strain evidence="3 4">Zug</strain>
    </source>
</reference>
<feature type="domain" description="MEDS" evidence="2">
    <location>
        <begin position="83"/>
        <end position="234"/>
    </location>
</feature>
<evidence type="ECO:0008006" key="5">
    <source>
        <dbReference type="Google" id="ProtNLM"/>
    </source>
</evidence>
<sequence length="246" mass="27976">MSGGHLLNTKEAAKFLGVSEASVRRWTDAGTLPCQRIGGRRERRFTKGHLLLFLKEGERPTVTFPVRRDLVMIEGMDVRVGSHFCNLYSNDEGRARLAIPFLKDGLESDQTCFLLATLGAQREMLRELEREGVDVKEAMERHQLIVASGFPGAKQALAYFEKAFNEALKSRPGHVRLVGDMTWGLQSMPSVKELMDFEMRLNLFAKRFPMVAICQYDVRRFNGVAILHVLKCHPDVFGYHFGRFLN</sequence>
<reference evidence="4" key="2">
    <citation type="journal article" date="2018" name="Environ. Microbiol.">
        <title>Bloom of a denitrifying methanotroph, 'Candidatus Methylomirabilis limnetica', in a deep stratified lake.</title>
        <authorList>
            <person name="Graf J.S."/>
            <person name="Mayr M.J."/>
            <person name="Marchant H.K."/>
            <person name="Tienken D."/>
            <person name="Hach P.F."/>
            <person name="Brand A."/>
            <person name="Schubert C.J."/>
            <person name="Kuypers M.M."/>
            <person name="Milucka J."/>
        </authorList>
    </citation>
    <scope>NUCLEOTIDE SEQUENCE [LARGE SCALE GENOMIC DNA]</scope>
    <source>
        <strain evidence="4">Zug</strain>
    </source>
</reference>
<evidence type="ECO:0000259" key="1">
    <source>
        <dbReference type="Pfam" id="PF12728"/>
    </source>
</evidence>
<name>A0A2T4TXD8_9BACT</name>
<dbReference type="GO" id="GO:0003677">
    <property type="term" value="F:DNA binding"/>
    <property type="evidence" value="ECO:0007669"/>
    <property type="project" value="InterPro"/>
</dbReference>
<dbReference type="Gene3D" id="1.10.1660.10">
    <property type="match status" value="1"/>
</dbReference>
<dbReference type="AlphaFoldDB" id="A0A2T4TXD8"/>
<evidence type="ECO:0000313" key="3">
    <source>
        <dbReference type="EMBL" id="PTL35784.1"/>
    </source>
</evidence>
<dbReference type="SUPFAM" id="SSF46955">
    <property type="entry name" value="Putative DNA-binding domain"/>
    <property type="match status" value="1"/>
</dbReference>
<dbReference type="RefSeq" id="WP_107562593.1">
    <property type="nucleotide sequence ID" value="NZ_NVQC01000022.1"/>
</dbReference>
<protein>
    <recommendedName>
        <fullName evidence="5">Helix-turn-helix domain-containing protein</fullName>
    </recommendedName>
</protein>
<dbReference type="Pfam" id="PF12728">
    <property type="entry name" value="HTH_17"/>
    <property type="match status" value="1"/>
</dbReference>
<dbReference type="NCBIfam" id="TIGR01764">
    <property type="entry name" value="excise"/>
    <property type="match status" value="1"/>
</dbReference>
<accession>A0A2T4TXD8</accession>
<keyword evidence="4" id="KW-1185">Reference proteome</keyword>
<comment type="caution">
    <text evidence="3">The sequence shown here is derived from an EMBL/GenBank/DDBJ whole genome shotgun (WGS) entry which is preliminary data.</text>
</comment>
<proteinExistence type="predicted"/>
<evidence type="ECO:0000259" key="2">
    <source>
        <dbReference type="Pfam" id="PF14417"/>
    </source>
</evidence>
<evidence type="ECO:0000313" key="4">
    <source>
        <dbReference type="Proteomes" id="UP000241436"/>
    </source>
</evidence>
<dbReference type="CDD" id="cd04762">
    <property type="entry name" value="HTH_MerR-trunc"/>
    <property type="match status" value="1"/>
</dbReference>
<organism evidence="3 4">
    <name type="scientific">Candidatus Methylomirabilis limnetica</name>
    <dbReference type="NCBI Taxonomy" id="2033718"/>
    <lineage>
        <taxon>Bacteria</taxon>
        <taxon>Candidatus Methylomirabilota</taxon>
        <taxon>Candidatus Methylomirabilia</taxon>
        <taxon>Candidatus Methylomirabilales</taxon>
        <taxon>Candidatus Methylomirabilaceae</taxon>
        <taxon>Candidatus Methylomirabilis</taxon>
    </lineage>
</organism>
<dbReference type="InterPro" id="IPR025847">
    <property type="entry name" value="MEDS_domain"/>
</dbReference>
<gene>
    <name evidence="3" type="ORF">CLG94_08490</name>
</gene>
<dbReference type="InterPro" id="IPR010093">
    <property type="entry name" value="SinI_DNA-bd"/>
</dbReference>
<dbReference type="Pfam" id="PF14417">
    <property type="entry name" value="MEDS"/>
    <property type="match status" value="1"/>
</dbReference>
<dbReference type="EMBL" id="NVQC01000022">
    <property type="protein sequence ID" value="PTL35784.1"/>
    <property type="molecule type" value="Genomic_DNA"/>
</dbReference>
<feature type="domain" description="Helix-turn-helix" evidence="1">
    <location>
        <begin position="6"/>
        <end position="56"/>
    </location>
</feature>
<dbReference type="Proteomes" id="UP000241436">
    <property type="component" value="Unassembled WGS sequence"/>
</dbReference>
<dbReference type="InterPro" id="IPR009061">
    <property type="entry name" value="DNA-bd_dom_put_sf"/>
</dbReference>
<dbReference type="OrthoDB" id="116243at2"/>
<dbReference type="InterPro" id="IPR041657">
    <property type="entry name" value="HTH_17"/>
</dbReference>